<accession>A0A1Q3D3K7</accession>
<name>A0A1Q3D3K7_CEPFO</name>
<evidence type="ECO:0000313" key="1">
    <source>
        <dbReference type="EMBL" id="GAV87022.1"/>
    </source>
</evidence>
<keyword evidence="2" id="KW-1185">Reference proteome</keyword>
<dbReference type="AlphaFoldDB" id="A0A1Q3D3K7"/>
<dbReference type="PANTHER" id="PTHR37610">
    <property type="entry name" value="CCHC-TYPE DOMAIN-CONTAINING PROTEIN"/>
    <property type="match status" value="1"/>
</dbReference>
<dbReference type="Proteomes" id="UP000187406">
    <property type="component" value="Unassembled WGS sequence"/>
</dbReference>
<dbReference type="OrthoDB" id="3054003at2759"/>
<sequence>MQESGTSDTFSNNRVVVTEVTQSVNHNTSLQIKPMKFDGTSYLTWSKACMISIRGNKLAGYLTGKTICPKDEEGEENWLTEDALVMSWLLHSIERVLSPQYMMMDSAKDIWQAIARQYSERNNYAQAYEIRQKIRELKQGELSLPTCSSTMTYLWQQLDSYRTFRHTTASDDLLAFQSDIEKERVYDFCEREKGDNDLDVYFFIKRKVTYI</sequence>
<organism evidence="1 2">
    <name type="scientific">Cephalotus follicularis</name>
    <name type="common">Albany pitcher plant</name>
    <dbReference type="NCBI Taxonomy" id="3775"/>
    <lineage>
        <taxon>Eukaryota</taxon>
        <taxon>Viridiplantae</taxon>
        <taxon>Streptophyta</taxon>
        <taxon>Embryophyta</taxon>
        <taxon>Tracheophyta</taxon>
        <taxon>Spermatophyta</taxon>
        <taxon>Magnoliopsida</taxon>
        <taxon>eudicotyledons</taxon>
        <taxon>Gunneridae</taxon>
        <taxon>Pentapetalae</taxon>
        <taxon>rosids</taxon>
        <taxon>fabids</taxon>
        <taxon>Oxalidales</taxon>
        <taxon>Cephalotaceae</taxon>
        <taxon>Cephalotus</taxon>
    </lineage>
</organism>
<dbReference type="InParanoid" id="A0A1Q3D3K7"/>
<dbReference type="EMBL" id="BDDD01004134">
    <property type="protein sequence ID" value="GAV87022.1"/>
    <property type="molecule type" value="Genomic_DNA"/>
</dbReference>
<gene>
    <name evidence="1" type="ORF">CFOL_v3_30448</name>
</gene>
<evidence type="ECO:0000313" key="2">
    <source>
        <dbReference type="Proteomes" id="UP000187406"/>
    </source>
</evidence>
<reference evidence="2" key="1">
    <citation type="submission" date="2016-04" db="EMBL/GenBank/DDBJ databases">
        <title>Cephalotus genome sequencing.</title>
        <authorList>
            <person name="Fukushima K."/>
            <person name="Hasebe M."/>
            <person name="Fang X."/>
        </authorList>
    </citation>
    <scope>NUCLEOTIDE SEQUENCE [LARGE SCALE GENOMIC DNA]</scope>
    <source>
        <strain evidence="2">cv. St1</strain>
    </source>
</reference>
<proteinExistence type="predicted"/>
<protein>
    <submittedName>
        <fullName evidence="1">UBN2_3 domain-containing protein</fullName>
    </submittedName>
</protein>
<comment type="caution">
    <text evidence="1">The sequence shown here is derived from an EMBL/GenBank/DDBJ whole genome shotgun (WGS) entry which is preliminary data.</text>
</comment>
<dbReference type="PANTHER" id="PTHR37610:SF40">
    <property type="entry name" value="OS01G0909600 PROTEIN"/>
    <property type="match status" value="1"/>
</dbReference>